<feature type="region of interest" description="Disordered" evidence="1">
    <location>
        <begin position="99"/>
        <end position="179"/>
    </location>
</feature>
<dbReference type="GO" id="GO:0006313">
    <property type="term" value="P:DNA transposition"/>
    <property type="evidence" value="ECO:0007669"/>
    <property type="project" value="InterPro"/>
</dbReference>
<feature type="domain" description="Transposase IS200-like" evidence="2">
    <location>
        <begin position="22"/>
        <end position="231"/>
    </location>
</feature>
<dbReference type="Gene3D" id="3.30.70.1290">
    <property type="entry name" value="Transposase IS200-like"/>
    <property type="match status" value="2"/>
</dbReference>
<dbReference type="GO" id="GO:0043565">
    <property type="term" value="F:sequence-specific DNA binding"/>
    <property type="evidence" value="ECO:0007669"/>
    <property type="project" value="TreeGrafter"/>
</dbReference>
<name>A0A285X4J1_9FLAO</name>
<evidence type="ECO:0000313" key="4">
    <source>
        <dbReference type="Proteomes" id="UP000219193"/>
    </source>
</evidence>
<dbReference type="InterPro" id="IPR036515">
    <property type="entry name" value="Transposase_17_sf"/>
</dbReference>
<accession>A0A285X4J1</accession>
<keyword evidence="4" id="KW-1185">Reference proteome</keyword>
<gene>
    <name evidence="3" type="ORF">SAMN06296241_1216</name>
</gene>
<protein>
    <recommendedName>
        <fullName evidence="2">Transposase IS200-like domain-containing protein</fullName>
    </recommendedName>
</protein>
<dbReference type="InterPro" id="IPR052715">
    <property type="entry name" value="RAYT_transposase"/>
</dbReference>
<dbReference type="SUPFAM" id="SSF143422">
    <property type="entry name" value="Transposase IS200-like"/>
    <property type="match status" value="1"/>
</dbReference>
<dbReference type="Proteomes" id="UP000219193">
    <property type="component" value="Unassembled WGS sequence"/>
</dbReference>
<dbReference type="PANTHER" id="PTHR36966:SF1">
    <property type="entry name" value="REP-ASSOCIATED TYROSINE TRANSPOSASE"/>
    <property type="match status" value="1"/>
</dbReference>
<evidence type="ECO:0000259" key="2">
    <source>
        <dbReference type="SMART" id="SM01321"/>
    </source>
</evidence>
<dbReference type="EMBL" id="OCMF01000001">
    <property type="protein sequence ID" value="SOC79684.1"/>
    <property type="molecule type" value="Genomic_DNA"/>
</dbReference>
<dbReference type="RefSeq" id="WP_097055399.1">
    <property type="nucleotide sequence ID" value="NZ_OCMF01000001.1"/>
</dbReference>
<reference evidence="4" key="1">
    <citation type="submission" date="2017-09" db="EMBL/GenBank/DDBJ databases">
        <authorList>
            <person name="Varghese N."/>
            <person name="Submissions S."/>
        </authorList>
    </citation>
    <scope>NUCLEOTIDE SEQUENCE [LARGE SCALE GENOMIC DNA]</scope>
    <source>
        <strain evidence="4">CGMCC 1.12641</strain>
    </source>
</reference>
<evidence type="ECO:0000313" key="3">
    <source>
        <dbReference type="EMBL" id="SOC79684.1"/>
    </source>
</evidence>
<evidence type="ECO:0000256" key="1">
    <source>
        <dbReference type="SAM" id="MobiDB-lite"/>
    </source>
</evidence>
<proteinExistence type="predicted"/>
<dbReference type="GO" id="GO:0004803">
    <property type="term" value="F:transposase activity"/>
    <property type="evidence" value="ECO:0007669"/>
    <property type="project" value="InterPro"/>
</dbReference>
<sequence>MADRFQNKYRIKSSRLEGWDYRWNAAYFITICTAHRKHYFGKIKKGKMEFTPVGVIADILWHEIPHHASHVRLGNFVVMPNHIHGILILNNPGNLIANDGNENGKDGNRNDGNDGNGNDGDENDGDMGIKNDGDGNDEDGNYRDGNDGDVQPLHATAPQNEISKDPPKNHQMAKISPKSNSISTIIRSYKSATTKHAHRLGFEFEWQTRFHDIIIRNDRAFQNISKYIKNNPENWKEDNFD</sequence>
<dbReference type="PANTHER" id="PTHR36966">
    <property type="entry name" value="REP-ASSOCIATED TYROSINE TRANSPOSASE"/>
    <property type="match status" value="1"/>
</dbReference>
<dbReference type="SMART" id="SM01321">
    <property type="entry name" value="Y1_Tnp"/>
    <property type="match status" value="1"/>
</dbReference>
<dbReference type="InterPro" id="IPR002686">
    <property type="entry name" value="Transposase_17"/>
</dbReference>
<dbReference type="AlphaFoldDB" id="A0A285X4J1"/>
<feature type="compositionally biased region" description="Basic and acidic residues" evidence="1">
    <location>
        <begin position="102"/>
        <end position="112"/>
    </location>
</feature>
<organism evidence="3 4">
    <name type="scientific">Salinimicrobium sediminis</name>
    <dbReference type="NCBI Taxonomy" id="1343891"/>
    <lineage>
        <taxon>Bacteria</taxon>
        <taxon>Pseudomonadati</taxon>
        <taxon>Bacteroidota</taxon>
        <taxon>Flavobacteriia</taxon>
        <taxon>Flavobacteriales</taxon>
        <taxon>Flavobacteriaceae</taxon>
        <taxon>Salinimicrobium</taxon>
    </lineage>
</organism>
<dbReference type="OrthoDB" id="9794403at2"/>